<proteinExistence type="inferred from homology"/>
<dbReference type="Gene3D" id="3.90.25.10">
    <property type="entry name" value="UDP-galactose 4-epimerase, domain 1"/>
    <property type="match status" value="1"/>
</dbReference>
<dbReference type="GO" id="GO:0005634">
    <property type="term" value="C:nucleus"/>
    <property type="evidence" value="ECO:0007669"/>
    <property type="project" value="TreeGrafter"/>
</dbReference>
<dbReference type="Proteomes" id="UP000756346">
    <property type="component" value="Unassembled WGS sequence"/>
</dbReference>
<organism evidence="4 5">
    <name type="scientific">Microdochium trichocladiopsis</name>
    <dbReference type="NCBI Taxonomy" id="1682393"/>
    <lineage>
        <taxon>Eukaryota</taxon>
        <taxon>Fungi</taxon>
        <taxon>Dikarya</taxon>
        <taxon>Ascomycota</taxon>
        <taxon>Pezizomycotina</taxon>
        <taxon>Sordariomycetes</taxon>
        <taxon>Xylariomycetidae</taxon>
        <taxon>Xylariales</taxon>
        <taxon>Microdochiaceae</taxon>
        <taxon>Microdochium</taxon>
    </lineage>
</organism>
<keyword evidence="2" id="KW-0521">NADP</keyword>
<comment type="caution">
    <text evidence="4">The sequence shown here is derived from an EMBL/GenBank/DDBJ whole genome shotgun (WGS) entry which is preliminary data.</text>
</comment>
<evidence type="ECO:0000313" key="4">
    <source>
        <dbReference type="EMBL" id="KAH7033726.1"/>
    </source>
</evidence>
<comment type="similarity">
    <text evidence="1">Belongs to the NmrA-type oxidoreductase family.</text>
</comment>
<evidence type="ECO:0000313" key="5">
    <source>
        <dbReference type="Proteomes" id="UP000756346"/>
    </source>
</evidence>
<dbReference type="Pfam" id="PF05368">
    <property type="entry name" value="NmrA"/>
    <property type="match status" value="1"/>
</dbReference>
<dbReference type="OrthoDB" id="300709at2759"/>
<dbReference type="RefSeq" id="XP_046014558.1">
    <property type="nucleotide sequence ID" value="XM_046158645.1"/>
</dbReference>
<evidence type="ECO:0000256" key="1">
    <source>
        <dbReference type="ARBA" id="ARBA00006328"/>
    </source>
</evidence>
<dbReference type="Gene3D" id="3.40.50.720">
    <property type="entry name" value="NAD(P)-binding Rossmann-like Domain"/>
    <property type="match status" value="1"/>
</dbReference>
<dbReference type="InterPro" id="IPR008030">
    <property type="entry name" value="NmrA-like"/>
</dbReference>
<gene>
    <name evidence="4" type="ORF">B0I36DRAFT_362362</name>
</gene>
<dbReference type="PANTHER" id="PTHR42748">
    <property type="entry name" value="NITROGEN METABOLITE REPRESSION PROTEIN NMRA FAMILY MEMBER"/>
    <property type="match status" value="1"/>
</dbReference>
<reference evidence="4" key="1">
    <citation type="journal article" date="2021" name="Nat. Commun.">
        <title>Genetic determinants of endophytism in the Arabidopsis root mycobiome.</title>
        <authorList>
            <person name="Mesny F."/>
            <person name="Miyauchi S."/>
            <person name="Thiergart T."/>
            <person name="Pickel B."/>
            <person name="Atanasova L."/>
            <person name="Karlsson M."/>
            <person name="Huettel B."/>
            <person name="Barry K.W."/>
            <person name="Haridas S."/>
            <person name="Chen C."/>
            <person name="Bauer D."/>
            <person name="Andreopoulos W."/>
            <person name="Pangilinan J."/>
            <person name="LaButti K."/>
            <person name="Riley R."/>
            <person name="Lipzen A."/>
            <person name="Clum A."/>
            <person name="Drula E."/>
            <person name="Henrissat B."/>
            <person name="Kohler A."/>
            <person name="Grigoriev I.V."/>
            <person name="Martin F.M."/>
            <person name="Hacquard S."/>
        </authorList>
    </citation>
    <scope>NUCLEOTIDE SEQUENCE</scope>
    <source>
        <strain evidence="4">MPI-CAGE-CH-0230</strain>
    </source>
</reference>
<dbReference type="PANTHER" id="PTHR42748:SF28">
    <property type="entry name" value="NMRA-LIKE DOMAIN-CONTAINING PROTEIN"/>
    <property type="match status" value="1"/>
</dbReference>
<evidence type="ECO:0000259" key="3">
    <source>
        <dbReference type="Pfam" id="PF05368"/>
    </source>
</evidence>
<dbReference type="GeneID" id="70188191"/>
<evidence type="ECO:0000256" key="2">
    <source>
        <dbReference type="ARBA" id="ARBA00022857"/>
    </source>
</evidence>
<protein>
    <recommendedName>
        <fullName evidence="3">NmrA-like domain-containing protein</fullName>
    </recommendedName>
</protein>
<dbReference type="AlphaFoldDB" id="A0A9P8YAM1"/>
<feature type="domain" description="NmrA-like" evidence="3">
    <location>
        <begin position="1"/>
        <end position="250"/>
    </location>
</feature>
<accession>A0A9P8YAM1</accession>
<dbReference type="InterPro" id="IPR036291">
    <property type="entry name" value="NAD(P)-bd_dom_sf"/>
</dbReference>
<keyword evidence="5" id="KW-1185">Reference proteome</keyword>
<name>A0A9P8YAM1_9PEZI</name>
<sequence>MTKTLTIIGATGTQGGSVVTALLNNPNYAIRGVTRNINSDKARSLAAQGVEVVQADLDDFESLKLAFKGSHAVFAMTNFFEACLRTGSMPAAMQLEEQQGRNLATAAASTPGLEHYIWSSLPNSSQNTKGKIVVPYMASKNAVDDYIRTQPDLWDKTTLIWFGWHAENIQNPLFRPQPLASFNPPGRDVVHHINVPVETQMAALGSATVNSGLWVRAILQQPAITLPGKAVAAVMDYISFKDIFATYHQSRAEAAGAGKSPGKAHVVEVSDNKYAEMWPAWGEILGISQRYMASLPGQSFSSVHEEIEVLLRRDLDGLDGLVTTQQTFDDMARASAT</sequence>
<dbReference type="EMBL" id="JAGTJQ010000004">
    <property type="protein sequence ID" value="KAH7033726.1"/>
    <property type="molecule type" value="Genomic_DNA"/>
</dbReference>
<dbReference type="SUPFAM" id="SSF51735">
    <property type="entry name" value="NAD(P)-binding Rossmann-fold domains"/>
    <property type="match status" value="1"/>
</dbReference>
<dbReference type="InterPro" id="IPR051164">
    <property type="entry name" value="NmrA-like_oxidored"/>
</dbReference>